<protein>
    <submittedName>
        <fullName evidence="3">Uncharacterized protein</fullName>
    </submittedName>
</protein>
<name>A0A8H6YXL3_9AGAR</name>
<reference evidence="3" key="1">
    <citation type="submission" date="2020-05" db="EMBL/GenBank/DDBJ databases">
        <title>Mycena genomes resolve the evolution of fungal bioluminescence.</title>
        <authorList>
            <person name="Tsai I.J."/>
        </authorList>
    </citation>
    <scope>NUCLEOTIDE SEQUENCE</scope>
    <source>
        <strain evidence="3">160909Yilan</strain>
    </source>
</reference>
<keyword evidence="4" id="KW-1185">Reference proteome</keyword>
<feature type="transmembrane region" description="Helical" evidence="2">
    <location>
        <begin position="56"/>
        <end position="79"/>
    </location>
</feature>
<accession>A0A8H6YXL3</accession>
<feature type="transmembrane region" description="Helical" evidence="2">
    <location>
        <begin position="528"/>
        <end position="550"/>
    </location>
</feature>
<dbReference type="Proteomes" id="UP000623467">
    <property type="component" value="Unassembled WGS sequence"/>
</dbReference>
<dbReference type="PANTHER" id="PTHR35041">
    <property type="entry name" value="MEDIATOR OF RNA POLYMERASE II TRANSCRIPTION SUBUNIT 1"/>
    <property type="match status" value="1"/>
</dbReference>
<gene>
    <name evidence="3" type="ORF">MSAN_00938500</name>
</gene>
<dbReference type="EMBL" id="JACAZH010000006">
    <property type="protein sequence ID" value="KAF7366802.1"/>
    <property type="molecule type" value="Genomic_DNA"/>
</dbReference>
<evidence type="ECO:0000313" key="4">
    <source>
        <dbReference type="Proteomes" id="UP000623467"/>
    </source>
</evidence>
<comment type="caution">
    <text evidence="3">The sequence shown here is derived from an EMBL/GenBank/DDBJ whole genome shotgun (WGS) entry which is preliminary data.</text>
</comment>
<evidence type="ECO:0000256" key="1">
    <source>
        <dbReference type="SAM" id="MobiDB-lite"/>
    </source>
</evidence>
<keyword evidence="2" id="KW-1133">Transmembrane helix</keyword>
<evidence type="ECO:0000256" key="2">
    <source>
        <dbReference type="SAM" id="Phobius"/>
    </source>
</evidence>
<keyword evidence="2" id="KW-0812">Transmembrane</keyword>
<feature type="transmembrane region" description="Helical" evidence="2">
    <location>
        <begin position="100"/>
        <end position="126"/>
    </location>
</feature>
<proteinExistence type="predicted"/>
<keyword evidence="2" id="KW-0472">Membrane</keyword>
<evidence type="ECO:0000313" key="3">
    <source>
        <dbReference type="EMBL" id="KAF7366802.1"/>
    </source>
</evidence>
<dbReference type="OrthoDB" id="3158487at2759"/>
<dbReference type="AlphaFoldDB" id="A0A8H6YXL3"/>
<feature type="region of interest" description="Disordered" evidence="1">
    <location>
        <begin position="1"/>
        <end position="21"/>
    </location>
</feature>
<organism evidence="3 4">
    <name type="scientific">Mycena sanguinolenta</name>
    <dbReference type="NCBI Taxonomy" id="230812"/>
    <lineage>
        <taxon>Eukaryota</taxon>
        <taxon>Fungi</taxon>
        <taxon>Dikarya</taxon>
        <taxon>Basidiomycota</taxon>
        <taxon>Agaricomycotina</taxon>
        <taxon>Agaricomycetes</taxon>
        <taxon>Agaricomycetidae</taxon>
        <taxon>Agaricales</taxon>
        <taxon>Marasmiineae</taxon>
        <taxon>Mycenaceae</taxon>
        <taxon>Mycena</taxon>
    </lineage>
</organism>
<sequence length="623" mass="67158">MDSSYISLPHEHEHDGNTATVTASLPSLSPVRFKRPTENQAASQAPVIPLQRGIGVWVPLAIVGGTSLAAVVAILHHLFDAHFDRRETSGTWTQTSTGRVEIFFATAYRVLFSFSAGISLCQLTWYSLRRQPAALADLDVLFGAPSLMNLRRLNLVLQTPTIMAMTVAILAAPIITILAPSLKTHQASTAIRTLTVPTLNTTTDAVQNDIILSGTSTYGSVTDLWNKTALAALISKSPVGWTIPDGCAPECSYSFTYAAPALRCTDLQPDQIADGVEPMYRFVNRTFQDPPAAYLLAYDALSVGAGYQSSPLNFTIQNDFLFDGTYQYTWTLAYVPYSAANVDSALINATGAACVFYNATHIANTHYFNGTQESSVTVWEFHEPLNTAYRQEDGDGGTSLFVNSTQPGVVFSPGVGGQVHLLAIADAISAHLQGSLIIDGHFDTLTSTTLVMETNLFEPYNVETVGAIRAANVGINTTAVVTDISQALQDFVANVTLGFVNLAMGTVTVDASVNSQDLVYIYDRKTLIATYSSTFAVLVLMSAIGMFCLFKNGESSSNSFSRLLLASRNPELDVVVDAMVENHGLEADGMRLLYGADLHPERGNPVFGLARRRLSGDAEKEAE</sequence>
<feature type="transmembrane region" description="Helical" evidence="2">
    <location>
        <begin position="162"/>
        <end position="182"/>
    </location>
</feature>
<dbReference type="PANTHER" id="PTHR35041:SF6">
    <property type="entry name" value="FORMYLMETHIONINE DEFORMYLASE-LIKE PROTEIN-RELATED"/>
    <property type="match status" value="1"/>
</dbReference>